<feature type="transmembrane region" description="Helical" evidence="7">
    <location>
        <begin position="62"/>
        <end position="82"/>
    </location>
</feature>
<dbReference type="InterPro" id="IPR001712">
    <property type="entry name" value="T3SS_FHIPEP"/>
</dbReference>
<evidence type="ECO:0000256" key="6">
    <source>
        <dbReference type="ARBA" id="ARBA00023136"/>
    </source>
</evidence>
<keyword evidence="7" id="KW-1005">Bacterial flagellum biogenesis</keyword>
<feature type="transmembrane region" description="Helical" evidence="7">
    <location>
        <begin position="7"/>
        <end position="25"/>
    </location>
</feature>
<comment type="subcellular location">
    <subcellularLocation>
        <location evidence="1 7">Cell membrane</location>
        <topology evidence="1 7">Multi-pass membrane protein</topology>
    </subcellularLocation>
</comment>
<keyword evidence="7" id="KW-1006">Bacterial flagellum protein export</keyword>
<keyword evidence="9" id="KW-1185">Reference proteome</keyword>
<dbReference type="Gene3D" id="3.40.30.60">
    <property type="entry name" value="FHIPEP family, domain 1"/>
    <property type="match status" value="1"/>
</dbReference>
<dbReference type="InterPro" id="IPR042193">
    <property type="entry name" value="FHIPEP_3"/>
</dbReference>
<dbReference type="PANTHER" id="PTHR30161:SF1">
    <property type="entry name" value="FLAGELLAR BIOSYNTHESIS PROTEIN FLHA-RELATED"/>
    <property type="match status" value="1"/>
</dbReference>
<evidence type="ECO:0000256" key="2">
    <source>
        <dbReference type="ARBA" id="ARBA00008835"/>
    </source>
</evidence>
<keyword evidence="5 7" id="KW-1133">Transmembrane helix</keyword>
<evidence type="ECO:0000256" key="3">
    <source>
        <dbReference type="ARBA" id="ARBA00022475"/>
    </source>
</evidence>
<dbReference type="PANTHER" id="PTHR30161">
    <property type="entry name" value="FLAGELLAR EXPORT PROTEIN, MEMBRANE FLHA SUBUNIT-RELATED"/>
    <property type="match status" value="1"/>
</dbReference>
<keyword evidence="7" id="KW-0813">Transport</keyword>
<keyword evidence="8" id="KW-0966">Cell projection</keyword>
<evidence type="ECO:0000256" key="4">
    <source>
        <dbReference type="ARBA" id="ARBA00022692"/>
    </source>
</evidence>
<dbReference type="NCBIfam" id="TIGR01398">
    <property type="entry name" value="FlhA"/>
    <property type="match status" value="1"/>
</dbReference>
<feature type="transmembrane region" description="Helical" evidence="7">
    <location>
        <begin position="94"/>
        <end position="120"/>
    </location>
</feature>
<proteinExistence type="inferred from homology"/>
<dbReference type="Proteomes" id="UP001596098">
    <property type="component" value="Unassembled WGS sequence"/>
</dbReference>
<keyword evidence="7" id="KW-0653">Protein transport</keyword>
<comment type="caution">
    <text evidence="8">The sequence shown here is derived from an EMBL/GenBank/DDBJ whole genome shotgun (WGS) entry which is preliminary data.</text>
</comment>
<dbReference type="Pfam" id="PF00771">
    <property type="entry name" value="FHIPEP"/>
    <property type="match status" value="1"/>
</dbReference>
<dbReference type="EMBL" id="JBHSQI010000005">
    <property type="protein sequence ID" value="MFC6154107.1"/>
    <property type="molecule type" value="Genomic_DNA"/>
</dbReference>
<name>A0ABW1QYP5_9ACTN</name>
<reference evidence="9" key="1">
    <citation type="journal article" date="2019" name="Int. J. Syst. Evol. Microbiol.">
        <title>The Global Catalogue of Microorganisms (GCM) 10K type strain sequencing project: providing services to taxonomists for standard genome sequencing and annotation.</title>
        <authorList>
            <consortium name="The Broad Institute Genomics Platform"/>
            <consortium name="The Broad Institute Genome Sequencing Center for Infectious Disease"/>
            <person name="Wu L."/>
            <person name="Ma J."/>
        </authorList>
    </citation>
    <scope>NUCLEOTIDE SEQUENCE [LARGE SCALE GENOMIC DNA]</scope>
    <source>
        <strain evidence="9">DFY28</strain>
    </source>
</reference>
<feature type="transmembrane region" description="Helical" evidence="7">
    <location>
        <begin position="230"/>
        <end position="253"/>
    </location>
</feature>
<dbReference type="InterPro" id="IPR006301">
    <property type="entry name" value="FlhA"/>
</dbReference>
<comment type="similarity">
    <text evidence="2 7">Belongs to the FHIPEP (flagella/HR/invasion proteins export pore) family.</text>
</comment>
<evidence type="ECO:0000313" key="8">
    <source>
        <dbReference type="EMBL" id="MFC6154107.1"/>
    </source>
</evidence>
<comment type="function">
    <text evidence="7">Required for formation of the rod structure of the flagellar apparatus. Together with FliI and FliH, may constitute the export apparatus of flagellin.</text>
</comment>
<gene>
    <name evidence="7 8" type="primary">flhA</name>
    <name evidence="8" type="ORF">ACFPWU_10610</name>
</gene>
<dbReference type="Gene3D" id="1.10.8.540">
    <property type="entry name" value="FHIPEP family, domain 3"/>
    <property type="match status" value="1"/>
</dbReference>
<dbReference type="RefSeq" id="WP_128221693.1">
    <property type="nucleotide sequence ID" value="NZ_CP034929.1"/>
</dbReference>
<dbReference type="PROSITE" id="PS00994">
    <property type="entry name" value="FHIPEP"/>
    <property type="match status" value="1"/>
</dbReference>
<keyword evidence="8" id="KW-0969">Cilium</keyword>
<dbReference type="Gene3D" id="3.40.50.12790">
    <property type="entry name" value="FHIPEP family, domain 4"/>
    <property type="match status" value="1"/>
</dbReference>
<feature type="transmembrane region" description="Helical" evidence="7">
    <location>
        <begin position="189"/>
        <end position="210"/>
    </location>
</feature>
<feature type="transmembrane region" description="Helical" evidence="7">
    <location>
        <begin position="274"/>
        <end position="303"/>
    </location>
</feature>
<protein>
    <recommendedName>
        <fullName evidence="7">Flagellar biosynthesis protein FlhA</fullName>
    </recommendedName>
</protein>
<keyword evidence="3 7" id="KW-1003">Cell membrane</keyword>
<keyword evidence="8" id="KW-0282">Flagellum</keyword>
<feature type="transmembrane region" description="Helical" evidence="7">
    <location>
        <begin position="31"/>
        <end position="50"/>
    </location>
</feature>
<sequence>MKRLSQLGVPIGIVMIIVMLVVPLPAAFLDFLLALNITAAVLVLMVAMFVKRPLDFTAFPAVLLVLTLFRLALNVSATRLVLLDGYAGKVIDTFGHFVVGGQLVVGIIIFVILLVIQFVVITNGAGRVAEVGARFTLDAMPGKQMAIDADLNSGLITEDQARQRRADVHAEADFYGSMDGASKFVKGDAIAAVVITLVNLIGGFAIGMAQKGMEFGEAAQTYSLLSIGDGLVSQIPALLLSVATGLIVTRGAGDADMGSDILRQIGANQMPLRIAAGAAFVMCLIPGLPKVPFLLVGGLMLLFSSRVPTEAPEPEVVAPVDELPPADTPERLVAEMQVDPLGLELSPDIIDLVDVRAGGDLLDRVKALRRKVATDVGIVVPPVRTRDNLELPPRTYAITLFGVEVARGEAPPASVMAIGDMLHNLPGTPTVEPVFGLQAKWIPAEMRYEAEISGATVVDRASVITTHLSEVVSANSARLLGREDVRMLTDVVKRTHPVVIEELTPAALSLGEVQRVLQALLEEKVPVRDLVRIFEALSLRAGTSKDLDALVESARQALGGAIVAPYLQNGDAHVISLDPQLEHRMLEVMRPTDAGAVLALDPELGQHVLVQLQRLSRQAEESDQRPILVCAPQIRAALSRMVRPTLDRLPVISYSEMLGSGQVLSLGTVQGLGANV</sequence>
<evidence type="ECO:0000256" key="7">
    <source>
        <dbReference type="RuleBase" id="RU364093"/>
    </source>
</evidence>
<keyword evidence="6 7" id="KW-0472">Membrane</keyword>
<accession>A0ABW1QYP5</accession>
<evidence type="ECO:0000256" key="1">
    <source>
        <dbReference type="ARBA" id="ARBA00004651"/>
    </source>
</evidence>
<dbReference type="InterPro" id="IPR042196">
    <property type="entry name" value="FHIPEP_4"/>
</dbReference>
<evidence type="ECO:0000256" key="5">
    <source>
        <dbReference type="ARBA" id="ARBA00022989"/>
    </source>
</evidence>
<organism evidence="8 9">
    <name type="scientific">Nocardioides yefusunii</name>
    <dbReference type="NCBI Taxonomy" id="2500546"/>
    <lineage>
        <taxon>Bacteria</taxon>
        <taxon>Bacillati</taxon>
        <taxon>Actinomycetota</taxon>
        <taxon>Actinomycetes</taxon>
        <taxon>Propionibacteriales</taxon>
        <taxon>Nocardioidaceae</taxon>
        <taxon>Nocardioides</taxon>
    </lineage>
</organism>
<dbReference type="InterPro" id="IPR025505">
    <property type="entry name" value="FHIPEP_CS"/>
</dbReference>
<keyword evidence="4 7" id="KW-0812">Transmembrane</keyword>
<evidence type="ECO:0000313" key="9">
    <source>
        <dbReference type="Proteomes" id="UP001596098"/>
    </source>
</evidence>
<dbReference type="PRINTS" id="PR00949">
    <property type="entry name" value="TYPE3IMAPROT"/>
</dbReference>
<dbReference type="PIRSF" id="PIRSF005419">
    <property type="entry name" value="FlhA"/>
    <property type="match status" value="1"/>
</dbReference>
<dbReference type="InterPro" id="IPR042194">
    <property type="entry name" value="FHIPEP_1"/>
</dbReference>